<evidence type="ECO:0000256" key="1">
    <source>
        <dbReference type="SAM" id="MobiDB-lite"/>
    </source>
</evidence>
<feature type="region of interest" description="Disordered" evidence="1">
    <location>
        <begin position="349"/>
        <end position="377"/>
    </location>
</feature>
<evidence type="ECO:0000313" key="5">
    <source>
        <dbReference type="Proteomes" id="UP000326029"/>
    </source>
</evidence>
<dbReference type="InterPro" id="IPR032722">
    <property type="entry name" value="Deaminase_XOO_2897"/>
</dbReference>
<name>A0AAV4KSD4_9ACTN</name>
<dbReference type="Pfam" id="PF14440">
    <property type="entry name" value="XOO_2897-deam"/>
    <property type="match status" value="1"/>
</dbReference>
<dbReference type="Proteomes" id="UP000642014">
    <property type="component" value="Unassembled WGS sequence"/>
</dbReference>
<feature type="compositionally biased region" description="Basic and acidic residues" evidence="1">
    <location>
        <begin position="367"/>
        <end position="377"/>
    </location>
</feature>
<evidence type="ECO:0000259" key="2">
    <source>
        <dbReference type="Pfam" id="PF25547"/>
    </source>
</evidence>
<dbReference type="RefSeq" id="WP_152369394.1">
    <property type="nucleotide sequence ID" value="NZ_BMSJ01000014.1"/>
</dbReference>
<proteinExistence type="predicted"/>
<evidence type="ECO:0000313" key="3">
    <source>
        <dbReference type="EMBL" id="GGR48415.1"/>
    </source>
</evidence>
<dbReference type="Proteomes" id="UP000326029">
    <property type="component" value="Chromosome"/>
</dbReference>
<reference evidence="3 6" key="1">
    <citation type="journal article" date="2014" name="Int. J. Syst. Evol. Microbiol.">
        <title>Complete genome sequence of Corynebacterium casei LMG S-19264T (=DSM 44701T), isolated from a smear-ripened cheese.</title>
        <authorList>
            <consortium name="US DOE Joint Genome Institute (JGI-PGF)"/>
            <person name="Walter F."/>
            <person name="Albersmeier A."/>
            <person name="Kalinowski J."/>
            <person name="Ruckert C."/>
        </authorList>
    </citation>
    <scope>NUCLEOTIDE SEQUENCE [LARGE SCALE GENOMIC DNA]</scope>
    <source>
        <strain evidence="3 6">JCM 4205</strain>
    </source>
</reference>
<dbReference type="GeneID" id="95452322"/>
<dbReference type="EMBL" id="CP023693">
    <property type="protein sequence ID" value="QEV30901.1"/>
    <property type="molecule type" value="Genomic_DNA"/>
</dbReference>
<evidence type="ECO:0000313" key="4">
    <source>
        <dbReference type="EMBL" id="QEV30901.1"/>
    </source>
</evidence>
<dbReference type="InterPro" id="IPR057746">
    <property type="entry name" value="CpnT-like_N"/>
</dbReference>
<reference evidence="3" key="3">
    <citation type="submission" date="2023-08" db="EMBL/GenBank/DDBJ databases">
        <authorList>
            <person name="Sun Q."/>
            <person name="Ohkuma M."/>
        </authorList>
    </citation>
    <scope>NUCLEOTIDE SEQUENCE</scope>
    <source>
        <strain evidence="3">JCM 4205</strain>
    </source>
</reference>
<organism evidence="3 6">
    <name type="scientific">Streptomyces cinereoruber</name>
    <dbReference type="NCBI Taxonomy" id="67260"/>
    <lineage>
        <taxon>Bacteria</taxon>
        <taxon>Bacillati</taxon>
        <taxon>Actinomycetota</taxon>
        <taxon>Actinomycetes</taxon>
        <taxon>Kitasatosporales</taxon>
        <taxon>Streptomycetaceae</taxon>
        <taxon>Streptomyces</taxon>
    </lineage>
</organism>
<feature type="domain" description="Outer membrane channel protein CpnT-like N-terminal" evidence="2">
    <location>
        <begin position="18"/>
        <end position="146"/>
    </location>
</feature>
<dbReference type="EMBL" id="BMSJ01000014">
    <property type="protein sequence ID" value="GGR48415.1"/>
    <property type="molecule type" value="Genomic_DNA"/>
</dbReference>
<protein>
    <recommendedName>
        <fullName evidence="2">Outer membrane channel protein CpnT-like N-terminal domain-containing protein</fullName>
    </recommendedName>
</protein>
<evidence type="ECO:0000313" key="6">
    <source>
        <dbReference type="Proteomes" id="UP000642014"/>
    </source>
</evidence>
<sequence length="505" mass="55200">MGKTLPDDLVGVLDLVGVSWPNIDEDEVRSNATDYRNLAKGVRNVITQGNQACSHIVSGKSKGQTVQAIDRRWGKLTTKDLKTFSSALDSLADALDDCAGFIEGCKIACITDLSIAAGTATAGVVGMFFTLGTSAAVSALAIAACRIALHEAIDYAIGEITKVVTERIEAKILSQIEGLFTDALDAHDDGNLGQYGLGSADMATDLAIEFDDFDKASGDYGKTKDDFDKQKTLHKTGGSKRRGSVSKDSRFHKLATVMDKAEDAVDKKADETVAVLEKHGADIDAAKKEHKKSDKKAKDDIDGCKDVRTYLLDADGTVRRLEANGDLKNLDATDKDRLDGILNDGKAWRPSTRADREEHSVGNTHTGKVDTDKVDPYTDKLGQATQLARYARNDYTENNYAAGRYVDPDGKGESILVGYSKTSLHSERSIGYPILHNGKKQGLTKVFSERAPCQKRPRCEAWLNKHFPKVGTVDYANEYDQSVSRSKRDIEHQDYMKELKARHGR</sequence>
<keyword evidence="5" id="KW-1185">Reference proteome</keyword>
<accession>A0AAV4KSD4</accession>
<dbReference type="AlphaFoldDB" id="A0AAV4KSD4"/>
<reference evidence="4 5" key="2">
    <citation type="submission" date="2017-09" db="EMBL/GenBank/DDBJ databases">
        <authorList>
            <person name="Lee N."/>
            <person name="Cho B.-K."/>
        </authorList>
    </citation>
    <scope>NUCLEOTIDE SEQUENCE [LARGE SCALE GENOMIC DNA]</scope>
    <source>
        <strain evidence="4 5">ATCC 19740</strain>
    </source>
</reference>
<dbReference type="Pfam" id="PF25547">
    <property type="entry name" value="WXG100_2"/>
    <property type="match status" value="1"/>
</dbReference>
<gene>
    <name evidence="4" type="ORF">CP977_00740</name>
    <name evidence="3" type="ORF">GCM10010497_59890</name>
</gene>